<proteinExistence type="predicted"/>
<dbReference type="EMBL" id="BAAAHQ010000011">
    <property type="protein sequence ID" value="GAA0925874.1"/>
    <property type="molecule type" value="Genomic_DNA"/>
</dbReference>
<reference evidence="2 3" key="1">
    <citation type="journal article" date="2019" name="Int. J. Syst. Evol. Microbiol.">
        <title>The Global Catalogue of Microorganisms (GCM) 10K type strain sequencing project: providing services to taxonomists for standard genome sequencing and annotation.</title>
        <authorList>
            <consortium name="The Broad Institute Genomics Platform"/>
            <consortium name="The Broad Institute Genome Sequencing Center for Infectious Disease"/>
            <person name="Wu L."/>
            <person name="Ma J."/>
        </authorList>
    </citation>
    <scope>NUCLEOTIDE SEQUENCE [LARGE SCALE GENOMIC DNA]</scope>
    <source>
        <strain evidence="2 3">JCM 11136</strain>
    </source>
</reference>
<comment type="caution">
    <text evidence="2">The sequence shown here is derived from an EMBL/GenBank/DDBJ whole genome shotgun (WGS) entry which is preliminary data.</text>
</comment>
<evidence type="ECO:0000313" key="2">
    <source>
        <dbReference type="EMBL" id="GAA0925874.1"/>
    </source>
</evidence>
<evidence type="ECO:0000313" key="3">
    <source>
        <dbReference type="Proteomes" id="UP001501578"/>
    </source>
</evidence>
<gene>
    <name evidence="2" type="ORF">GCM10009560_27590</name>
</gene>
<organism evidence="2 3">
    <name type="scientific">Nonomuraea longicatena</name>
    <dbReference type="NCBI Taxonomy" id="83682"/>
    <lineage>
        <taxon>Bacteria</taxon>
        <taxon>Bacillati</taxon>
        <taxon>Actinomycetota</taxon>
        <taxon>Actinomycetes</taxon>
        <taxon>Streptosporangiales</taxon>
        <taxon>Streptosporangiaceae</taxon>
        <taxon>Nonomuraea</taxon>
    </lineage>
</organism>
<dbReference type="Proteomes" id="UP001501578">
    <property type="component" value="Unassembled WGS sequence"/>
</dbReference>
<keyword evidence="3" id="KW-1185">Reference proteome</keyword>
<accession>A0ABN1PBT7</accession>
<evidence type="ECO:0000256" key="1">
    <source>
        <dbReference type="SAM" id="MobiDB-lite"/>
    </source>
</evidence>
<protein>
    <submittedName>
        <fullName evidence="2">Uncharacterized protein</fullName>
    </submittedName>
</protein>
<sequence>MAGKCPDCGTRFIQIDQGDDVPSHRPPGEPGTCSGSGNSADADTRSD</sequence>
<feature type="region of interest" description="Disordered" evidence="1">
    <location>
        <begin position="1"/>
        <end position="47"/>
    </location>
</feature>
<name>A0ABN1PBT7_9ACTN</name>